<dbReference type="Pfam" id="PF06081">
    <property type="entry name" value="ArAE_1"/>
    <property type="match status" value="1"/>
</dbReference>
<evidence type="ECO:0000313" key="7">
    <source>
        <dbReference type="EMBL" id="CUQ22373.1"/>
    </source>
</evidence>
<keyword evidence="2" id="KW-1003">Cell membrane</keyword>
<keyword evidence="5 6" id="KW-0472">Membrane</keyword>
<dbReference type="EMBL" id="CZBO01000005">
    <property type="protein sequence ID" value="CUQ22373.1"/>
    <property type="molecule type" value="Genomic_DNA"/>
</dbReference>
<evidence type="ECO:0000256" key="3">
    <source>
        <dbReference type="ARBA" id="ARBA00022692"/>
    </source>
</evidence>
<dbReference type="Proteomes" id="UP000095563">
    <property type="component" value="Unassembled WGS sequence"/>
</dbReference>
<evidence type="ECO:0000313" key="8">
    <source>
        <dbReference type="Proteomes" id="UP000095563"/>
    </source>
</evidence>
<protein>
    <submittedName>
        <fullName evidence="7">Putative transmembrane protein</fullName>
    </submittedName>
</protein>
<keyword evidence="4 6" id="KW-1133">Transmembrane helix</keyword>
<proteinExistence type="predicted"/>
<reference evidence="7 8" key="1">
    <citation type="submission" date="2015-09" db="EMBL/GenBank/DDBJ databases">
        <authorList>
            <consortium name="Pathogen Informatics"/>
        </authorList>
    </citation>
    <scope>NUCLEOTIDE SEQUENCE [LARGE SCALE GENOMIC DNA]</scope>
    <source>
        <strain evidence="7 8">2789STDY5834956</strain>
    </source>
</reference>
<name>A0A174UJ40_9CLOT</name>
<evidence type="ECO:0000256" key="6">
    <source>
        <dbReference type="SAM" id="Phobius"/>
    </source>
</evidence>
<feature type="transmembrane region" description="Helical" evidence="6">
    <location>
        <begin position="60"/>
        <end position="78"/>
    </location>
</feature>
<evidence type="ECO:0000256" key="5">
    <source>
        <dbReference type="ARBA" id="ARBA00023136"/>
    </source>
</evidence>
<dbReference type="PANTHER" id="PTHR30509:SF9">
    <property type="entry name" value="MULTIDRUG RESISTANCE PROTEIN MDTO"/>
    <property type="match status" value="1"/>
</dbReference>
<keyword evidence="3 6" id="KW-0812">Transmembrane</keyword>
<dbReference type="AlphaFoldDB" id="A0A174UJ40"/>
<evidence type="ECO:0000256" key="1">
    <source>
        <dbReference type="ARBA" id="ARBA00004651"/>
    </source>
</evidence>
<evidence type="ECO:0000256" key="4">
    <source>
        <dbReference type="ARBA" id="ARBA00022989"/>
    </source>
</evidence>
<gene>
    <name evidence="7" type="ORF">ERS852568_02397</name>
</gene>
<feature type="transmembrane region" description="Helical" evidence="6">
    <location>
        <begin position="84"/>
        <end position="102"/>
    </location>
</feature>
<dbReference type="InterPro" id="IPR010343">
    <property type="entry name" value="ArAE_1"/>
</dbReference>
<feature type="transmembrane region" description="Helical" evidence="6">
    <location>
        <begin position="12"/>
        <end position="28"/>
    </location>
</feature>
<evidence type="ECO:0000256" key="2">
    <source>
        <dbReference type="ARBA" id="ARBA00022475"/>
    </source>
</evidence>
<dbReference type="PANTHER" id="PTHR30509">
    <property type="entry name" value="P-HYDROXYBENZOIC ACID EFFLUX PUMP SUBUNIT-RELATED"/>
    <property type="match status" value="1"/>
</dbReference>
<comment type="subcellular location">
    <subcellularLocation>
        <location evidence="1">Cell membrane</location>
        <topology evidence="1">Multi-pass membrane protein</topology>
    </subcellularLocation>
</comment>
<sequence>MKLNVHRIGLRNIKTALAVAICMVIFQVIGRENAFYACIAAVICMKDTVSSSFTMGKNRLIGTIIGGLLGICVIYIMIKLPFLYNYNSFVTGLGIVAVIYVCNLFYKPGAVTIACIVFIGIMINYSGPQSYAYAVGRSIDTAIGIIVAILINKYFNPPEEEKNEQ</sequence>
<organism evidence="7 8">
    <name type="scientific">Clostridium baratii</name>
    <dbReference type="NCBI Taxonomy" id="1561"/>
    <lineage>
        <taxon>Bacteria</taxon>
        <taxon>Bacillati</taxon>
        <taxon>Bacillota</taxon>
        <taxon>Clostridia</taxon>
        <taxon>Eubacteriales</taxon>
        <taxon>Clostridiaceae</taxon>
        <taxon>Clostridium</taxon>
    </lineage>
</organism>
<dbReference type="RefSeq" id="WP_055208242.1">
    <property type="nucleotide sequence ID" value="NZ_CZBO01000005.1"/>
</dbReference>
<dbReference type="GO" id="GO:0005886">
    <property type="term" value="C:plasma membrane"/>
    <property type="evidence" value="ECO:0007669"/>
    <property type="project" value="UniProtKB-SubCell"/>
</dbReference>
<accession>A0A174UJ40</accession>
<feature type="transmembrane region" description="Helical" evidence="6">
    <location>
        <begin position="131"/>
        <end position="151"/>
    </location>
</feature>